<dbReference type="Pfam" id="PF17171">
    <property type="entry name" value="GST_C_6"/>
    <property type="match status" value="1"/>
</dbReference>
<keyword evidence="8" id="KW-0812">Transmembrane</keyword>
<dbReference type="PANTHER" id="PTHR12289">
    <property type="entry name" value="METAXIN RELATED"/>
    <property type="match status" value="1"/>
</dbReference>
<feature type="domain" description="Metaxin glutathione S-transferase" evidence="10">
    <location>
        <begin position="171"/>
        <end position="234"/>
    </location>
</feature>
<evidence type="ECO:0000259" key="9">
    <source>
        <dbReference type="Pfam" id="PF10568"/>
    </source>
</evidence>
<gene>
    <name evidence="12" type="primary">LOC107270714</name>
</gene>
<dbReference type="Gene3D" id="1.20.1050.10">
    <property type="match status" value="1"/>
</dbReference>
<dbReference type="CDD" id="cd03078">
    <property type="entry name" value="GST_N_Metaxin1_like"/>
    <property type="match status" value="1"/>
</dbReference>
<dbReference type="GO" id="GO:0015031">
    <property type="term" value="P:protein transport"/>
    <property type="evidence" value="ECO:0007669"/>
    <property type="project" value="UniProtKB-KW"/>
</dbReference>
<evidence type="ECO:0000259" key="10">
    <source>
        <dbReference type="Pfam" id="PF17171"/>
    </source>
</evidence>
<evidence type="ECO:0000256" key="7">
    <source>
        <dbReference type="ARBA" id="ARBA00023136"/>
    </source>
</evidence>
<dbReference type="InterPro" id="IPR050931">
    <property type="entry name" value="Mito_Protein_Transport_Metaxin"/>
</dbReference>
<feature type="domain" description="Mitochondrial outer membrane transport complex Sam37/metaxin N-terminal" evidence="9">
    <location>
        <begin position="23"/>
        <end position="142"/>
    </location>
</feature>
<dbReference type="GO" id="GO:0007005">
    <property type="term" value="P:mitochondrion organization"/>
    <property type="evidence" value="ECO:0007669"/>
    <property type="project" value="TreeGrafter"/>
</dbReference>
<keyword evidence="3" id="KW-0813">Transport</keyword>
<dbReference type="AlphaFoldDB" id="A0AAJ7C445"/>
<sequence length="340" mass="38917">MVEYFRLDVWKGDWGLPSVDSPSLQILAYAKFSGVPLDVHATNNPFRTPNGQLPVLRSGLNTLDSINDIIALFKQKNYNADISLTPRQCAEIVAYDTMIREKIYPALQYIWWIDQRNVNDLIRPWYAKAVPFPLNFYYHGKYEAQAKSMMESLYPTEDNNAVIENGVYSEAQKCLTLLSTRLGESEFFCGSQPTSFDAIVYSYLAPLLKAPLPNPALQNHLKACTNLAKFVSRISQRYFGDIHLEYEKEKAEENARKTRRDSESEFPNKRRNQFFAGVVAVLAMLGYALSSGVVKIPHTMKSWIQFLSFSHTITPNPTVLWSYDRFVSNKHRWTLGDDKG</sequence>
<evidence type="ECO:0000256" key="8">
    <source>
        <dbReference type="SAM" id="Phobius"/>
    </source>
</evidence>
<name>A0AAJ7C445_CEPCN</name>
<comment type="similarity">
    <text evidence="2">Belongs to the metaxin family.</text>
</comment>
<dbReference type="KEGG" id="ccin:107270714"/>
<evidence type="ECO:0000256" key="3">
    <source>
        <dbReference type="ARBA" id="ARBA00022448"/>
    </source>
</evidence>
<dbReference type="GO" id="GO:0001401">
    <property type="term" value="C:SAM complex"/>
    <property type="evidence" value="ECO:0007669"/>
    <property type="project" value="InterPro"/>
</dbReference>
<evidence type="ECO:0000256" key="4">
    <source>
        <dbReference type="ARBA" id="ARBA00022787"/>
    </source>
</evidence>
<keyword evidence="5" id="KW-0653">Protein transport</keyword>
<proteinExistence type="inferred from homology"/>
<dbReference type="InterPro" id="IPR033468">
    <property type="entry name" value="Metaxin_GST"/>
</dbReference>
<dbReference type="Pfam" id="PF10568">
    <property type="entry name" value="Tom37"/>
    <property type="match status" value="1"/>
</dbReference>
<evidence type="ECO:0000256" key="5">
    <source>
        <dbReference type="ARBA" id="ARBA00022927"/>
    </source>
</evidence>
<dbReference type="InterPro" id="IPR036282">
    <property type="entry name" value="Glutathione-S-Trfase_C_sf"/>
</dbReference>
<organism evidence="11 12">
    <name type="scientific">Cephus cinctus</name>
    <name type="common">Wheat stem sawfly</name>
    <dbReference type="NCBI Taxonomy" id="211228"/>
    <lineage>
        <taxon>Eukaryota</taxon>
        <taxon>Metazoa</taxon>
        <taxon>Ecdysozoa</taxon>
        <taxon>Arthropoda</taxon>
        <taxon>Hexapoda</taxon>
        <taxon>Insecta</taxon>
        <taxon>Pterygota</taxon>
        <taxon>Neoptera</taxon>
        <taxon>Endopterygota</taxon>
        <taxon>Hymenoptera</taxon>
        <taxon>Cephoidea</taxon>
        <taxon>Cephidae</taxon>
        <taxon>Cephus</taxon>
    </lineage>
</organism>
<feature type="transmembrane region" description="Helical" evidence="8">
    <location>
        <begin position="274"/>
        <end position="294"/>
    </location>
</feature>
<protein>
    <submittedName>
        <fullName evidence="12">Metaxin-1 isoform X1</fullName>
    </submittedName>
</protein>
<reference evidence="12" key="1">
    <citation type="submission" date="2025-08" db="UniProtKB">
        <authorList>
            <consortium name="RefSeq"/>
        </authorList>
    </citation>
    <scope>IDENTIFICATION</scope>
</reference>
<keyword evidence="8" id="KW-1133">Transmembrane helix</keyword>
<keyword evidence="6" id="KW-0496">Mitochondrion</keyword>
<evidence type="ECO:0000256" key="6">
    <source>
        <dbReference type="ARBA" id="ARBA00023128"/>
    </source>
</evidence>
<keyword evidence="11" id="KW-1185">Reference proteome</keyword>
<keyword evidence="7 8" id="KW-0472">Membrane</keyword>
<dbReference type="SUPFAM" id="SSF47616">
    <property type="entry name" value="GST C-terminal domain-like"/>
    <property type="match status" value="1"/>
</dbReference>
<evidence type="ECO:0000256" key="1">
    <source>
        <dbReference type="ARBA" id="ARBA00004294"/>
    </source>
</evidence>
<dbReference type="GeneID" id="107270714"/>
<keyword evidence="4" id="KW-1000">Mitochondrion outer membrane</keyword>
<evidence type="ECO:0000256" key="2">
    <source>
        <dbReference type="ARBA" id="ARBA00009170"/>
    </source>
</evidence>
<dbReference type="RefSeq" id="XP_015601461.1">
    <property type="nucleotide sequence ID" value="XM_015745975.2"/>
</dbReference>
<comment type="subcellular location">
    <subcellularLocation>
        <location evidence="1">Mitochondrion outer membrane</location>
    </subcellularLocation>
</comment>
<dbReference type="PANTHER" id="PTHR12289:SF41">
    <property type="entry name" value="FAILED AXON CONNECTIONS-RELATED"/>
    <property type="match status" value="1"/>
</dbReference>
<dbReference type="CDD" id="cd03212">
    <property type="entry name" value="GST_C_Metaxin1_3"/>
    <property type="match status" value="1"/>
</dbReference>
<evidence type="ECO:0000313" key="12">
    <source>
        <dbReference type="RefSeq" id="XP_015601461.1"/>
    </source>
</evidence>
<evidence type="ECO:0000313" key="11">
    <source>
        <dbReference type="Proteomes" id="UP000694920"/>
    </source>
</evidence>
<dbReference type="Proteomes" id="UP000694920">
    <property type="component" value="Unplaced"/>
</dbReference>
<accession>A0AAJ7C445</accession>
<dbReference type="InterPro" id="IPR019564">
    <property type="entry name" value="Sam37/metaxin_N"/>
</dbReference>